<dbReference type="EMBL" id="CAUJNA010003240">
    <property type="protein sequence ID" value="CAJ1396670.1"/>
    <property type="molecule type" value="Genomic_DNA"/>
</dbReference>
<dbReference type="InterPro" id="IPR014014">
    <property type="entry name" value="RNA_helicase_DEAD_Q_motif"/>
</dbReference>
<proteinExistence type="inferred from homology"/>
<evidence type="ECO:0000313" key="21">
    <source>
        <dbReference type="EMBL" id="CAJ1396670.1"/>
    </source>
</evidence>
<dbReference type="Pfam" id="PF00271">
    <property type="entry name" value="Helicase_C"/>
    <property type="match status" value="1"/>
</dbReference>
<dbReference type="PROSITE" id="PS51194">
    <property type="entry name" value="HELICASE_CTER"/>
    <property type="match status" value="1"/>
</dbReference>
<organism evidence="21 22">
    <name type="scientific">Effrenium voratum</name>
    <dbReference type="NCBI Taxonomy" id="2562239"/>
    <lineage>
        <taxon>Eukaryota</taxon>
        <taxon>Sar</taxon>
        <taxon>Alveolata</taxon>
        <taxon>Dinophyceae</taxon>
        <taxon>Suessiales</taxon>
        <taxon>Symbiodiniaceae</taxon>
        <taxon>Effrenium</taxon>
    </lineage>
</organism>
<dbReference type="SMART" id="SM00490">
    <property type="entry name" value="HELICc"/>
    <property type="match status" value="1"/>
</dbReference>
<dbReference type="PROSITE" id="PS00039">
    <property type="entry name" value="DEAD_ATP_HELICASE"/>
    <property type="match status" value="1"/>
</dbReference>
<evidence type="ECO:0000313" key="22">
    <source>
        <dbReference type="Proteomes" id="UP001178507"/>
    </source>
</evidence>
<dbReference type="SUPFAM" id="SSF52540">
    <property type="entry name" value="P-loop containing nucleoside triphosphate hydrolases"/>
    <property type="match status" value="1"/>
</dbReference>
<dbReference type="InterPro" id="IPR027417">
    <property type="entry name" value="P-loop_NTPase"/>
</dbReference>
<feature type="short sequence motif" description="Q motif" evidence="14">
    <location>
        <begin position="186"/>
        <end position="214"/>
    </location>
</feature>
<name>A0AA36IZ67_9DINO</name>
<dbReference type="GO" id="GO:0008270">
    <property type="term" value="F:zinc ion binding"/>
    <property type="evidence" value="ECO:0007669"/>
    <property type="project" value="UniProtKB-KW"/>
</dbReference>
<evidence type="ECO:0000256" key="1">
    <source>
        <dbReference type="ARBA" id="ARBA00010132"/>
    </source>
</evidence>
<evidence type="ECO:0000256" key="16">
    <source>
        <dbReference type="SAM" id="MobiDB-lite"/>
    </source>
</evidence>
<dbReference type="PROSITE" id="PS50158">
    <property type="entry name" value="ZF_CCHC"/>
    <property type="match status" value="1"/>
</dbReference>
<evidence type="ECO:0000259" key="19">
    <source>
        <dbReference type="PROSITE" id="PS51194"/>
    </source>
</evidence>
<dbReference type="Gene3D" id="3.40.50.300">
    <property type="entry name" value="P-loop containing nucleotide triphosphate hydrolases"/>
    <property type="match status" value="2"/>
</dbReference>
<keyword evidence="22" id="KW-1185">Reference proteome</keyword>
<keyword evidence="8" id="KW-0862">Zinc</keyword>
<evidence type="ECO:0000259" key="17">
    <source>
        <dbReference type="PROSITE" id="PS50158"/>
    </source>
</evidence>
<dbReference type="Pfam" id="PF00270">
    <property type="entry name" value="DEAD"/>
    <property type="match status" value="1"/>
</dbReference>
<dbReference type="InterPro" id="IPR001650">
    <property type="entry name" value="Helicase_C-like"/>
</dbReference>
<evidence type="ECO:0000256" key="11">
    <source>
        <dbReference type="ARBA" id="ARBA00023594"/>
    </source>
</evidence>
<keyword evidence="6 15" id="KW-0378">Hydrolase</keyword>
<keyword evidence="5 13" id="KW-0863">Zinc-finger</keyword>
<evidence type="ECO:0000259" key="20">
    <source>
        <dbReference type="PROSITE" id="PS51195"/>
    </source>
</evidence>
<evidence type="ECO:0000256" key="9">
    <source>
        <dbReference type="ARBA" id="ARBA00022840"/>
    </source>
</evidence>
<evidence type="ECO:0000256" key="13">
    <source>
        <dbReference type="PROSITE-ProRule" id="PRU00047"/>
    </source>
</evidence>
<evidence type="ECO:0000256" key="3">
    <source>
        <dbReference type="ARBA" id="ARBA00022723"/>
    </source>
</evidence>
<feature type="domain" description="Helicase C-terminal" evidence="19">
    <location>
        <begin position="414"/>
        <end position="574"/>
    </location>
</feature>
<dbReference type="InterPro" id="IPR001878">
    <property type="entry name" value="Znf_CCHC"/>
</dbReference>
<gene>
    <name evidence="21" type="ORF">EVOR1521_LOCUS20858</name>
</gene>
<reference evidence="21" key="1">
    <citation type="submission" date="2023-08" db="EMBL/GenBank/DDBJ databases">
        <authorList>
            <person name="Chen Y."/>
            <person name="Shah S."/>
            <person name="Dougan E. K."/>
            <person name="Thang M."/>
            <person name="Chan C."/>
        </authorList>
    </citation>
    <scope>NUCLEOTIDE SEQUENCE</scope>
</reference>
<evidence type="ECO:0000259" key="18">
    <source>
        <dbReference type="PROSITE" id="PS51192"/>
    </source>
</evidence>
<dbReference type="InterPro" id="IPR014001">
    <property type="entry name" value="Helicase_ATP-bd"/>
</dbReference>
<evidence type="ECO:0000256" key="10">
    <source>
        <dbReference type="ARBA" id="ARBA00022884"/>
    </source>
</evidence>
<comment type="similarity">
    <text evidence="1">Belongs to the DEAD box helicase family. DDX4/VASA subfamily.</text>
</comment>
<dbReference type="PROSITE" id="PS51192">
    <property type="entry name" value="HELICASE_ATP_BIND_1"/>
    <property type="match status" value="1"/>
</dbReference>
<evidence type="ECO:0000256" key="5">
    <source>
        <dbReference type="ARBA" id="ARBA00022771"/>
    </source>
</evidence>
<dbReference type="GO" id="GO:0005524">
    <property type="term" value="F:ATP binding"/>
    <property type="evidence" value="ECO:0007669"/>
    <property type="project" value="UniProtKB-KW"/>
</dbReference>
<evidence type="ECO:0000256" key="4">
    <source>
        <dbReference type="ARBA" id="ARBA00022741"/>
    </source>
</evidence>
<keyword evidence="3" id="KW-0479">Metal-binding</keyword>
<dbReference type="InterPro" id="IPR000629">
    <property type="entry name" value="RNA-helicase_DEAD-box_CS"/>
</dbReference>
<dbReference type="FunFam" id="3.40.50.300:FF:000449">
    <property type="entry name" value="Probable ATP-dependent RNA helicase DDX41"/>
    <property type="match status" value="1"/>
</dbReference>
<dbReference type="PROSITE" id="PS51195">
    <property type="entry name" value="Q_MOTIF"/>
    <property type="match status" value="1"/>
</dbReference>
<dbReference type="GO" id="GO:0003724">
    <property type="term" value="F:RNA helicase activity"/>
    <property type="evidence" value="ECO:0007669"/>
    <property type="project" value="UniProtKB-EC"/>
</dbReference>
<keyword evidence="9 15" id="KW-0067">ATP-binding</keyword>
<keyword evidence="4 15" id="KW-0547">Nucleotide-binding</keyword>
<dbReference type="SUPFAM" id="SSF57756">
    <property type="entry name" value="Retrovirus zinc finger-like domains"/>
    <property type="match status" value="1"/>
</dbReference>
<dbReference type="GO" id="GO:0005737">
    <property type="term" value="C:cytoplasm"/>
    <property type="evidence" value="ECO:0007669"/>
    <property type="project" value="UniProtKB-ARBA"/>
</dbReference>
<dbReference type="AlphaFoldDB" id="A0AA36IZ67"/>
<dbReference type="EC" id="3.6.4.13" evidence="2"/>
<keyword evidence="7 15" id="KW-0347">Helicase</keyword>
<evidence type="ECO:0000256" key="15">
    <source>
        <dbReference type="RuleBase" id="RU000492"/>
    </source>
</evidence>
<dbReference type="SMART" id="SM00343">
    <property type="entry name" value="ZnF_C2HC"/>
    <property type="match status" value="1"/>
</dbReference>
<evidence type="ECO:0000256" key="6">
    <source>
        <dbReference type="ARBA" id="ARBA00022801"/>
    </source>
</evidence>
<evidence type="ECO:0000256" key="2">
    <source>
        <dbReference type="ARBA" id="ARBA00012552"/>
    </source>
</evidence>
<dbReference type="Proteomes" id="UP001178507">
    <property type="component" value="Unassembled WGS sequence"/>
</dbReference>
<protein>
    <recommendedName>
        <fullName evidence="2">RNA helicase</fullName>
        <ecNumber evidence="2">3.6.4.13</ecNumber>
    </recommendedName>
</protein>
<feature type="domain" description="CCHC-type" evidence="17">
    <location>
        <begin position="591"/>
        <end position="606"/>
    </location>
</feature>
<evidence type="ECO:0000256" key="14">
    <source>
        <dbReference type="PROSITE-ProRule" id="PRU00552"/>
    </source>
</evidence>
<feature type="region of interest" description="Disordered" evidence="16">
    <location>
        <begin position="1"/>
        <end position="36"/>
    </location>
</feature>
<dbReference type="InterPro" id="IPR036875">
    <property type="entry name" value="Znf_CCHC_sf"/>
</dbReference>
<accession>A0AA36IZ67</accession>
<feature type="compositionally biased region" description="Acidic residues" evidence="16">
    <location>
        <begin position="18"/>
        <end position="36"/>
    </location>
</feature>
<keyword evidence="10" id="KW-0694">RNA-binding</keyword>
<dbReference type="CDD" id="cd18787">
    <property type="entry name" value="SF2_C_DEAD"/>
    <property type="match status" value="1"/>
</dbReference>
<dbReference type="GO" id="GO:0005634">
    <property type="term" value="C:nucleus"/>
    <property type="evidence" value="ECO:0007669"/>
    <property type="project" value="UniProtKB-ARBA"/>
</dbReference>
<sequence length="639" mass="71801">MAQDTRGAHRSRRKRVIDEEEAGPAMNPDEDEEYEDYVPVKKRKAAMKEKLVTDRQKERREEAERIMRERLAEEKKKRGIANSLLAVSAKLKAEEEANKDSREQAIKESIRNEEDQLLEQVQLQMSTPLMSVRERAKGIVYKERMPAIGDWRPIQKYRDLPEAERVSIREKYFIEVNGNDIPSPIKKFEEMRLPRGILEGLKAKGIMRPTQIQMQGIPAGLMGRDIIGIAFTGSGKTLVFGLPMIMCALEQELRARVQPTEGPFGLIIAPSRELAHQTYEVIEFYTDHLAEYHKEFPKLRSVLTIGGLSTGTQAMAIKKGCHMVVATPGRLNDLLQKKRMSLAQCQVLVLDEADRMIDLGFEEEIRNTLDHYRGQRQTLLFSATMPKKIQDFAKTALVDAVVINVGRAGAANLDVIQEVEYVKQEAKLVYLLKCLQKTPPPVLIFCENKSDVDDVHEYLLLKAVEVVAIHGGLDQEERHEAIRSFKEGSKDVLIGTDVASKGLDFPAIQHVINFDMPKEIENYVHRIGRTGRCGRTGVATTFVNKNQDETILLDLKALLLEAGQHVPPFLMQLDSSAGGREEEEIGGVKGCAYCGGLGHRISDCPKLETTRQKTTSATKDYLTTGAARYTGSEGYAGDW</sequence>
<comment type="catalytic activity">
    <reaction evidence="12">
        <text>ATP + H2O = ADP + phosphate + H(+)</text>
        <dbReference type="Rhea" id="RHEA:13065"/>
        <dbReference type="ChEBI" id="CHEBI:15377"/>
        <dbReference type="ChEBI" id="CHEBI:15378"/>
        <dbReference type="ChEBI" id="CHEBI:30616"/>
        <dbReference type="ChEBI" id="CHEBI:43474"/>
        <dbReference type="ChEBI" id="CHEBI:456216"/>
        <dbReference type="EC" id="3.6.4.13"/>
    </reaction>
</comment>
<comment type="similarity">
    <text evidence="11">Belongs to the DEAD box helicase family. DDX41 subfamily.</text>
</comment>
<dbReference type="InterPro" id="IPR011545">
    <property type="entry name" value="DEAD/DEAH_box_helicase_dom"/>
</dbReference>
<evidence type="ECO:0000256" key="12">
    <source>
        <dbReference type="ARBA" id="ARBA00047984"/>
    </source>
</evidence>
<dbReference type="PANTHER" id="PTHR47958">
    <property type="entry name" value="ATP-DEPENDENT RNA HELICASE DBP3"/>
    <property type="match status" value="1"/>
</dbReference>
<dbReference type="GO" id="GO:0016787">
    <property type="term" value="F:hydrolase activity"/>
    <property type="evidence" value="ECO:0007669"/>
    <property type="project" value="UniProtKB-KW"/>
</dbReference>
<dbReference type="GO" id="GO:0003723">
    <property type="term" value="F:RNA binding"/>
    <property type="evidence" value="ECO:0007669"/>
    <property type="project" value="UniProtKB-KW"/>
</dbReference>
<evidence type="ECO:0000256" key="7">
    <source>
        <dbReference type="ARBA" id="ARBA00022806"/>
    </source>
</evidence>
<evidence type="ECO:0000256" key="8">
    <source>
        <dbReference type="ARBA" id="ARBA00022833"/>
    </source>
</evidence>
<dbReference type="SMART" id="SM00487">
    <property type="entry name" value="DEXDc"/>
    <property type="match status" value="1"/>
</dbReference>
<feature type="domain" description="Helicase ATP-binding" evidence="18">
    <location>
        <begin position="217"/>
        <end position="403"/>
    </location>
</feature>
<feature type="domain" description="DEAD-box RNA helicase Q" evidence="20">
    <location>
        <begin position="186"/>
        <end position="214"/>
    </location>
</feature>
<dbReference type="FunFam" id="3.40.50.300:FF:000657">
    <property type="entry name" value="Probable ATP-dependent RNA helicase DDX41"/>
    <property type="match status" value="1"/>
</dbReference>
<comment type="caution">
    <text evidence="21">The sequence shown here is derived from an EMBL/GenBank/DDBJ whole genome shotgun (WGS) entry which is preliminary data.</text>
</comment>